<evidence type="ECO:0000313" key="2">
    <source>
        <dbReference type="Proteomes" id="UP000660262"/>
    </source>
</evidence>
<protein>
    <submittedName>
        <fullName evidence="1">Uncharacterized protein</fullName>
    </submittedName>
</protein>
<sequence length="214" mass="23711">MATIQAYYRAAGRHTTPLLARTRRAERRTGAMPTETVSYEEFAFGLQQAYGQRLKENKRNTTARRNQPKPDLLEKLARVNAYLDGDFERDVDEEESIGDAIAEAEASVRRALLTSAEAPRVTATALADERLPDEQQETRKLAAAAVTLQAAVRGRLARNEASILRAEIATLKARECAAVTVQAAVRGRLARFEANHMSADFAVPSRQRVARSCR</sequence>
<dbReference type="SMART" id="SM00015">
    <property type="entry name" value="IQ"/>
    <property type="match status" value="2"/>
</dbReference>
<dbReference type="Pfam" id="PF00612">
    <property type="entry name" value="IQ"/>
    <property type="match status" value="2"/>
</dbReference>
<dbReference type="Gene3D" id="1.20.5.190">
    <property type="match status" value="1"/>
</dbReference>
<organism evidence="1 2">
    <name type="scientific">Pycnococcus provasolii</name>
    <dbReference type="NCBI Taxonomy" id="41880"/>
    <lineage>
        <taxon>Eukaryota</taxon>
        <taxon>Viridiplantae</taxon>
        <taxon>Chlorophyta</taxon>
        <taxon>Pseudoscourfieldiophyceae</taxon>
        <taxon>Pseudoscourfieldiales</taxon>
        <taxon>Pycnococcaceae</taxon>
        <taxon>Pycnococcus</taxon>
    </lineage>
</organism>
<dbReference type="AlphaFoldDB" id="A0A830HJS8"/>
<keyword evidence="2" id="KW-1185">Reference proteome</keyword>
<name>A0A830HJS8_9CHLO</name>
<gene>
    <name evidence="1" type="ORF">PPROV_000480700</name>
</gene>
<reference evidence="1" key="1">
    <citation type="submission" date="2020-10" db="EMBL/GenBank/DDBJ databases">
        <title>Unveiling of a novel bifunctional photoreceptor, Dualchrome1, isolated from a cosmopolitan green alga.</title>
        <authorList>
            <person name="Suzuki S."/>
            <person name="Kawachi M."/>
        </authorList>
    </citation>
    <scope>NUCLEOTIDE SEQUENCE</scope>
    <source>
        <strain evidence="1">NIES 2893</strain>
    </source>
</reference>
<dbReference type="EMBL" id="BNJQ01000011">
    <property type="protein sequence ID" value="GHP06060.1"/>
    <property type="molecule type" value="Genomic_DNA"/>
</dbReference>
<dbReference type="InterPro" id="IPR000048">
    <property type="entry name" value="IQ_motif_EF-hand-BS"/>
</dbReference>
<dbReference type="Proteomes" id="UP000660262">
    <property type="component" value="Unassembled WGS sequence"/>
</dbReference>
<proteinExistence type="predicted"/>
<evidence type="ECO:0000313" key="1">
    <source>
        <dbReference type="EMBL" id="GHP06060.1"/>
    </source>
</evidence>
<comment type="caution">
    <text evidence="1">The sequence shown here is derived from an EMBL/GenBank/DDBJ whole genome shotgun (WGS) entry which is preliminary data.</text>
</comment>
<dbReference type="PROSITE" id="PS50096">
    <property type="entry name" value="IQ"/>
    <property type="match status" value="2"/>
</dbReference>
<accession>A0A830HJS8</accession>